<dbReference type="PANTHER" id="PTHR34290:SF2">
    <property type="entry name" value="OS04G0668800 PROTEIN"/>
    <property type="match status" value="1"/>
</dbReference>
<reference evidence="1 2" key="1">
    <citation type="submission" date="2020-01" db="EMBL/GenBank/DDBJ databases">
        <title>Genomes assembled from Gulf of Kutch pelagic sediment metagenomes.</title>
        <authorList>
            <person name="Chandrashekar M."/>
            <person name="Mahajan M.S."/>
            <person name="Dave K.J."/>
            <person name="Vatsa P."/>
            <person name="Nathani N.M."/>
        </authorList>
    </citation>
    <scope>NUCLEOTIDE SEQUENCE [LARGE SCALE GENOMIC DNA]</scope>
    <source>
        <strain evidence="1">KS3-K002</strain>
    </source>
</reference>
<evidence type="ECO:0000313" key="2">
    <source>
        <dbReference type="Proteomes" id="UP000702544"/>
    </source>
</evidence>
<organism evidence="1 2">
    <name type="scientific">Candidatus Kutchimonas denitrificans</name>
    <dbReference type="NCBI Taxonomy" id="3056748"/>
    <lineage>
        <taxon>Bacteria</taxon>
        <taxon>Pseudomonadati</taxon>
        <taxon>Gemmatimonadota</taxon>
        <taxon>Gemmatimonadia</taxon>
        <taxon>Candidatus Palauibacterales</taxon>
        <taxon>Candidatus Palauibacteraceae</taxon>
        <taxon>Candidatus Kutchimonas</taxon>
    </lineage>
</organism>
<dbReference type="InterPro" id="IPR044691">
    <property type="entry name" value="DCC1_Trx"/>
</dbReference>
<gene>
    <name evidence="1" type="ORF">GWO12_07165</name>
</gene>
<evidence type="ECO:0000313" key="1">
    <source>
        <dbReference type="EMBL" id="NIR74879.1"/>
    </source>
</evidence>
<proteinExistence type="predicted"/>
<comment type="caution">
    <text evidence="1">The sequence shown here is derived from an EMBL/GenBank/DDBJ whole genome shotgun (WGS) entry which is preliminary data.</text>
</comment>
<dbReference type="AlphaFoldDB" id="A0AAE5CCZ8"/>
<name>A0AAE5CCZ8_9BACT</name>
<dbReference type="GO" id="GO:0015035">
    <property type="term" value="F:protein-disulfide reductase activity"/>
    <property type="evidence" value="ECO:0007669"/>
    <property type="project" value="InterPro"/>
</dbReference>
<dbReference type="InterPro" id="IPR007263">
    <property type="entry name" value="DCC1-like"/>
</dbReference>
<dbReference type="EMBL" id="JAACAK010000049">
    <property type="protein sequence ID" value="NIR74879.1"/>
    <property type="molecule type" value="Genomic_DNA"/>
</dbReference>
<dbReference type="PANTHER" id="PTHR34290">
    <property type="entry name" value="SI:CH73-390P7.2"/>
    <property type="match status" value="1"/>
</dbReference>
<dbReference type="Pfam" id="PF04134">
    <property type="entry name" value="DCC1-like"/>
    <property type="match status" value="1"/>
</dbReference>
<sequence>MARWVLIYDGDCGFCQRQVRFVERHDTKGRIEAVPFQTAELSRYGIDRQAAEEAMHLVSPAGDVWRGPAAAREVLKLLPRLKPLAWLFYLPGAMFVAERVYRWIARRRHRFGCDSAVCRRGTGRDG</sequence>
<accession>A0AAE5CCZ8</accession>
<protein>
    <submittedName>
        <fullName evidence="1">DUF393 domain-containing protein</fullName>
    </submittedName>
</protein>
<dbReference type="Proteomes" id="UP000702544">
    <property type="component" value="Unassembled WGS sequence"/>
</dbReference>